<evidence type="ECO:0000256" key="2">
    <source>
        <dbReference type="ARBA" id="ARBA00022630"/>
    </source>
</evidence>
<evidence type="ECO:0000259" key="5">
    <source>
        <dbReference type="Pfam" id="PF07992"/>
    </source>
</evidence>
<dbReference type="PANTHER" id="PTHR43735">
    <property type="entry name" value="APOPTOSIS-INDUCING FACTOR 1"/>
    <property type="match status" value="1"/>
</dbReference>
<dbReference type="VEuPathDB" id="FungiDB:AeMF1_011300"/>
<keyword evidence="3" id="KW-0274">FAD</keyword>
<evidence type="ECO:0000256" key="4">
    <source>
        <dbReference type="ARBA" id="ARBA00023002"/>
    </source>
</evidence>
<feature type="domain" description="FAD/NAD(P)-binding" evidence="5">
    <location>
        <begin position="6"/>
        <end position="306"/>
    </location>
</feature>
<organism evidence="6 7">
    <name type="scientific">Aphanomyces euteiches</name>
    <dbReference type="NCBI Taxonomy" id="100861"/>
    <lineage>
        <taxon>Eukaryota</taxon>
        <taxon>Sar</taxon>
        <taxon>Stramenopiles</taxon>
        <taxon>Oomycota</taxon>
        <taxon>Saprolegniomycetes</taxon>
        <taxon>Saprolegniales</taxon>
        <taxon>Verrucalvaceae</taxon>
        <taxon>Aphanomyces</taxon>
    </lineage>
</organism>
<dbReference type="Proteomes" id="UP000481153">
    <property type="component" value="Unassembled WGS sequence"/>
</dbReference>
<keyword evidence="2" id="KW-0285">Flavoprotein</keyword>
<keyword evidence="7" id="KW-1185">Reference proteome</keyword>
<reference evidence="6 7" key="1">
    <citation type="submission" date="2019-07" db="EMBL/GenBank/DDBJ databases">
        <title>Genomics analysis of Aphanomyces spp. identifies a new class of oomycete effector associated with host adaptation.</title>
        <authorList>
            <person name="Gaulin E."/>
        </authorList>
    </citation>
    <scope>NUCLEOTIDE SEQUENCE [LARGE SCALE GENOMIC DNA]</scope>
    <source>
        <strain evidence="6 7">ATCC 201684</strain>
    </source>
</reference>
<proteinExistence type="inferred from homology"/>
<dbReference type="PRINTS" id="PR00411">
    <property type="entry name" value="PNDRDTASEI"/>
</dbReference>
<gene>
    <name evidence="6" type="ORF">Ae201684_001170</name>
</gene>
<comment type="caution">
    <text evidence="6">The sequence shown here is derived from an EMBL/GenBank/DDBJ whole genome shotgun (WGS) entry which is preliminary data.</text>
</comment>
<dbReference type="PANTHER" id="PTHR43735:SF3">
    <property type="entry name" value="FERROPTOSIS SUPPRESSOR PROTEIN 1"/>
    <property type="match status" value="1"/>
</dbReference>
<dbReference type="OrthoDB" id="202203at2759"/>
<dbReference type="GO" id="GO:0050660">
    <property type="term" value="F:flavin adenine dinucleotide binding"/>
    <property type="evidence" value="ECO:0007669"/>
    <property type="project" value="TreeGrafter"/>
</dbReference>
<comment type="similarity">
    <text evidence="1">Belongs to the FAD-dependent oxidoreductase family.</text>
</comment>
<evidence type="ECO:0000256" key="1">
    <source>
        <dbReference type="ARBA" id="ARBA00006442"/>
    </source>
</evidence>
<name>A0A6G0XVL4_9STRA</name>
<evidence type="ECO:0000313" key="6">
    <source>
        <dbReference type="EMBL" id="KAF0744713.1"/>
    </source>
</evidence>
<dbReference type="EMBL" id="VJMJ01000009">
    <property type="protein sequence ID" value="KAF0744713.1"/>
    <property type="molecule type" value="Genomic_DNA"/>
</dbReference>
<dbReference type="GO" id="GO:0005737">
    <property type="term" value="C:cytoplasm"/>
    <property type="evidence" value="ECO:0007669"/>
    <property type="project" value="TreeGrafter"/>
</dbReference>
<dbReference type="Gene3D" id="3.50.50.100">
    <property type="match status" value="1"/>
</dbReference>
<dbReference type="GO" id="GO:0004174">
    <property type="term" value="F:electron-transferring-flavoprotein dehydrogenase activity"/>
    <property type="evidence" value="ECO:0007669"/>
    <property type="project" value="TreeGrafter"/>
</dbReference>
<accession>A0A6G0XVL4</accession>
<evidence type="ECO:0000313" key="7">
    <source>
        <dbReference type="Proteomes" id="UP000481153"/>
    </source>
</evidence>
<dbReference type="AlphaFoldDB" id="A0A6G0XVL4"/>
<dbReference type="InterPro" id="IPR036188">
    <property type="entry name" value="FAD/NAD-bd_sf"/>
</dbReference>
<evidence type="ECO:0000256" key="3">
    <source>
        <dbReference type="ARBA" id="ARBA00022827"/>
    </source>
</evidence>
<dbReference type="InterPro" id="IPR023753">
    <property type="entry name" value="FAD/NAD-binding_dom"/>
</dbReference>
<protein>
    <recommendedName>
        <fullName evidence="5">FAD/NAD(P)-binding domain-containing protein</fullName>
    </recommendedName>
</protein>
<dbReference type="PRINTS" id="PR00368">
    <property type="entry name" value="FADPNR"/>
</dbReference>
<sequence length="388" mass="41378">MSSPKQIVVIGGGYVGIQFAQKLAKQLPASLASITVIEKNEYTFHAIGIPRAYVDPSYVKKLFIPLNQALAASHTKLIRGLADTINDKEVLVRKIVDNQPEEAVTTIPYDYLIIATGSSYTSPVKVSKTTFSVKNAEDAIVNTANGIKAASSVLIIGGGPVGIEVAGEIASAYPDKSVTILEVNDTLVSNAGVSEKFRTNLTKKLTALKVKIVLGEKLPERITANGFDKKTLTTDKGTVLESDAQLVCAGMQPNSDLVRKLDPSLVNERGAVKVKADLHLDDKRFPNVFAIGDVNDHPTPKLAYTGDIQGAHLAKQLAAVIKKGKGAIDPFAMKGPDGLFLPLGPKGGIAQLPVFGGVVAGDTFVRSMKSKDYFAGKMWSTWHAKLQA</sequence>
<dbReference type="Pfam" id="PF07992">
    <property type="entry name" value="Pyr_redox_2"/>
    <property type="match status" value="1"/>
</dbReference>
<dbReference type="SUPFAM" id="SSF51905">
    <property type="entry name" value="FAD/NAD(P)-binding domain"/>
    <property type="match status" value="1"/>
</dbReference>
<keyword evidence="4" id="KW-0560">Oxidoreductase</keyword>